<evidence type="ECO:0000313" key="8">
    <source>
        <dbReference type="EMBL" id="VUZ39087.1"/>
    </source>
</evidence>
<evidence type="ECO:0000313" key="10">
    <source>
        <dbReference type="Proteomes" id="UP000321570"/>
    </source>
</evidence>
<proteinExistence type="predicted"/>
<feature type="transmembrane region" description="Helical" evidence="5">
    <location>
        <begin position="253"/>
        <end position="279"/>
    </location>
</feature>
<gene>
    <name evidence="7" type="ORF">HDID_LOCUS10296</name>
    <name evidence="8" type="ORF">WMSIL1_LOCUS572</name>
</gene>
<keyword evidence="4 5" id="KW-0472">Membrane</keyword>
<dbReference type="EMBL" id="UYSG01011608">
    <property type="protein sequence ID" value="VDL63050.1"/>
    <property type="molecule type" value="Genomic_DNA"/>
</dbReference>
<evidence type="ECO:0000313" key="9">
    <source>
        <dbReference type="Proteomes" id="UP000274504"/>
    </source>
</evidence>
<accession>A0A0R3SX51</accession>
<evidence type="ECO:0000256" key="4">
    <source>
        <dbReference type="ARBA" id="ARBA00023136"/>
    </source>
</evidence>
<feature type="transmembrane region" description="Helical" evidence="5">
    <location>
        <begin position="166"/>
        <end position="188"/>
    </location>
</feature>
<sequence length="374" mass="42825">MLFYTVLKHYLPTALWISSCFCVIPSIYIAWKCGLCRPIAAYLIVLAIVDIITGFLLAFLSLDHFILRFIPGEDAHSIYSIIEDIFGELIDILLLISNWLTVAVAVERYLAICFPLNVRFLTHRFRKRIVHSIILLSIFLQFPALAKYCPLFHSLYKSLAFFNLWFTRVFVLLVIPCSILVFVTIRIIQAIRPSFILKHGEYATVSLDYSGSDDCTSVCKWNISKSARLTVAFTLNGPLARERSKHATREERAITINLICLIVVFFICQVPFIFLSVAFKLFDSETVSFLSLNLTLYYESNQWKGELVNQTAILSPLITANTSANAVIPSSDTILTYIRAFSVLFLMLKGDLYFLFYCWLCDKFFRAVKAFLHI</sequence>
<dbReference type="InterPro" id="IPR000276">
    <property type="entry name" value="GPCR_Rhodpsn"/>
</dbReference>
<reference evidence="8 10" key="3">
    <citation type="submission" date="2019-07" db="EMBL/GenBank/DDBJ databases">
        <authorList>
            <person name="Jastrzebski P J."/>
            <person name="Paukszto L."/>
            <person name="Jastrzebski P J."/>
        </authorList>
    </citation>
    <scope>NUCLEOTIDE SEQUENCE [LARGE SCALE GENOMIC DNA]</scope>
    <source>
        <strain evidence="8 10">WMS-il1</strain>
    </source>
</reference>
<evidence type="ECO:0000259" key="6">
    <source>
        <dbReference type="PROSITE" id="PS50262"/>
    </source>
</evidence>
<evidence type="ECO:0000256" key="2">
    <source>
        <dbReference type="ARBA" id="ARBA00022692"/>
    </source>
</evidence>
<feature type="transmembrane region" description="Helical" evidence="5">
    <location>
        <begin position="92"/>
        <end position="117"/>
    </location>
</feature>
<evidence type="ECO:0000313" key="7">
    <source>
        <dbReference type="EMBL" id="VDL63050.1"/>
    </source>
</evidence>
<feature type="transmembrane region" description="Helical" evidence="5">
    <location>
        <begin position="129"/>
        <end position="146"/>
    </location>
</feature>
<dbReference type="SUPFAM" id="SSF81321">
    <property type="entry name" value="Family A G protein-coupled receptor-like"/>
    <property type="match status" value="1"/>
</dbReference>
<comment type="subcellular location">
    <subcellularLocation>
        <location evidence="1">Membrane</location>
    </subcellularLocation>
</comment>
<keyword evidence="10" id="KW-1185">Reference proteome</keyword>
<dbReference type="Proteomes" id="UP000274504">
    <property type="component" value="Unassembled WGS sequence"/>
</dbReference>
<dbReference type="InterPro" id="IPR052954">
    <property type="entry name" value="GPCR-Ligand_Int"/>
</dbReference>
<evidence type="ECO:0000256" key="5">
    <source>
        <dbReference type="SAM" id="Phobius"/>
    </source>
</evidence>
<evidence type="ECO:0000256" key="3">
    <source>
        <dbReference type="ARBA" id="ARBA00022989"/>
    </source>
</evidence>
<dbReference type="PANTHER" id="PTHR46641">
    <property type="entry name" value="FMRFAMIDE RECEPTOR-RELATED"/>
    <property type="match status" value="1"/>
</dbReference>
<keyword evidence="3 5" id="KW-1133">Transmembrane helix</keyword>
<reference evidence="11" key="1">
    <citation type="submission" date="2017-02" db="UniProtKB">
        <authorList>
            <consortium name="WormBaseParasite"/>
        </authorList>
    </citation>
    <scope>IDENTIFICATION</scope>
</reference>
<dbReference type="GO" id="GO:0016020">
    <property type="term" value="C:membrane"/>
    <property type="evidence" value="ECO:0007669"/>
    <property type="project" value="UniProtKB-SubCell"/>
</dbReference>
<organism evidence="11">
    <name type="scientific">Hymenolepis diminuta</name>
    <name type="common">Rat tapeworm</name>
    <dbReference type="NCBI Taxonomy" id="6216"/>
    <lineage>
        <taxon>Eukaryota</taxon>
        <taxon>Metazoa</taxon>
        <taxon>Spiralia</taxon>
        <taxon>Lophotrochozoa</taxon>
        <taxon>Platyhelminthes</taxon>
        <taxon>Cestoda</taxon>
        <taxon>Eucestoda</taxon>
        <taxon>Cyclophyllidea</taxon>
        <taxon>Hymenolepididae</taxon>
        <taxon>Hymenolepis</taxon>
    </lineage>
</organism>
<dbReference type="InterPro" id="IPR017452">
    <property type="entry name" value="GPCR_Rhodpsn_7TM"/>
</dbReference>
<dbReference type="STRING" id="6216.A0A0R3SX51"/>
<dbReference type="AlphaFoldDB" id="A0A0R3SX51"/>
<dbReference type="OrthoDB" id="6286129at2759"/>
<name>A0A0R3SX51_HYMDI</name>
<dbReference type="PANTHER" id="PTHR46641:SF2">
    <property type="entry name" value="FMRFAMIDE RECEPTOR"/>
    <property type="match status" value="1"/>
</dbReference>
<dbReference type="Gene3D" id="1.20.1070.10">
    <property type="entry name" value="Rhodopsin 7-helix transmembrane proteins"/>
    <property type="match status" value="1"/>
</dbReference>
<feature type="transmembrane region" description="Helical" evidence="5">
    <location>
        <begin position="13"/>
        <end position="31"/>
    </location>
</feature>
<evidence type="ECO:0000256" key="1">
    <source>
        <dbReference type="ARBA" id="ARBA00004370"/>
    </source>
</evidence>
<dbReference type="PROSITE" id="PS50262">
    <property type="entry name" value="G_PROTEIN_RECEP_F1_2"/>
    <property type="match status" value="1"/>
</dbReference>
<dbReference type="WBParaSite" id="HDID_0001029801-mRNA-1">
    <property type="protein sequence ID" value="HDID_0001029801-mRNA-1"/>
    <property type="gene ID" value="HDID_0001029801"/>
</dbReference>
<dbReference type="GO" id="GO:0004930">
    <property type="term" value="F:G protein-coupled receptor activity"/>
    <property type="evidence" value="ECO:0007669"/>
    <property type="project" value="InterPro"/>
</dbReference>
<keyword evidence="2 5" id="KW-0812">Transmembrane</keyword>
<feature type="transmembrane region" description="Helical" evidence="5">
    <location>
        <begin position="40"/>
        <end position="62"/>
    </location>
</feature>
<evidence type="ECO:0000313" key="11">
    <source>
        <dbReference type="WBParaSite" id="HDID_0001029801-mRNA-1"/>
    </source>
</evidence>
<feature type="domain" description="G-protein coupled receptors family 1 profile" evidence="6">
    <location>
        <begin position="19"/>
        <end position="319"/>
    </location>
</feature>
<feature type="transmembrane region" description="Helical" evidence="5">
    <location>
        <begin position="337"/>
        <end position="360"/>
    </location>
</feature>
<dbReference type="Proteomes" id="UP000321570">
    <property type="component" value="Unassembled WGS sequence"/>
</dbReference>
<protein>
    <submittedName>
        <fullName evidence="11">G_PROTEIN_RECEP_F1_2 domain-containing protein</fullName>
    </submittedName>
</protein>
<reference evidence="7 9" key="2">
    <citation type="submission" date="2018-11" db="EMBL/GenBank/DDBJ databases">
        <authorList>
            <consortium name="Pathogen Informatics"/>
        </authorList>
    </citation>
    <scope>NUCLEOTIDE SEQUENCE [LARGE SCALE GENOMIC DNA]</scope>
</reference>
<dbReference type="PRINTS" id="PR00237">
    <property type="entry name" value="GPCRRHODOPSN"/>
</dbReference>
<dbReference type="EMBL" id="CABIJS010000011">
    <property type="protein sequence ID" value="VUZ39087.1"/>
    <property type="molecule type" value="Genomic_DNA"/>
</dbReference>
<dbReference type="Pfam" id="PF00001">
    <property type="entry name" value="7tm_1"/>
    <property type="match status" value="1"/>
</dbReference>